<dbReference type="InterPro" id="IPR004358">
    <property type="entry name" value="Sig_transdc_His_kin-like_C"/>
</dbReference>
<proteinExistence type="inferred from homology"/>
<dbReference type="InterPro" id="IPR043150">
    <property type="entry name" value="Phytochrome_PHY_sf"/>
</dbReference>
<evidence type="ECO:0000256" key="2">
    <source>
        <dbReference type="ARBA" id="ARBA00006402"/>
    </source>
</evidence>
<dbReference type="Pfam" id="PF01590">
    <property type="entry name" value="GAF"/>
    <property type="match status" value="1"/>
</dbReference>
<evidence type="ECO:0000256" key="4">
    <source>
        <dbReference type="ARBA" id="ARBA00022543"/>
    </source>
</evidence>
<dbReference type="GO" id="GO:0009584">
    <property type="term" value="P:detection of visible light"/>
    <property type="evidence" value="ECO:0007669"/>
    <property type="project" value="InterPro"/>
</dbReference>
<dbReference type="SMART" id="SM00387">
    <property type="entry name" value="HATPase_c"/>
    <property type="match status" value="1"/>
</dbReference>
<dbReference type="InterPro" id="IPR013515">
    <property type="entry name" value="Phytochrome_cen-reg"/>
</dbReference>
<feature type="domain" description="Histidine kinase" evidence="15">
    <location>
        <begin position="710"/>
        <end position="919"/>
    </location>
</feature>
<feature type="domain" description="PAC" evidence="17">
    <location>
        <begin position="644"/>
        <end position="697"/>
    </location>
</feature>
<dbReference type="PANTHER" id="PTHR43065">
    <property type="entry name" value="SENSOR HISTIDINE KINASE"/>
    <property type="match status" value="1"/>
</dbReference>
<name>H6SJB3_PARPM</name>
<dbReference type="InterPro" id="IPR035965">
    <property type="entry name" value="PAS-like_dom_sf"/>
</dbReference>
<keyword evidence="13" id="KW-0675">Receptor</keyword>
<evidence type="ECO:0000313" key="19">
    <source>
        <dbReference type="Proteomes" id="UP000033220"/>
    </source>
</evidence>
<dbReference type="SUPFAM" id="SSF47384">
    <property type="entry name" value="Homodimeric domain of signal transducing histidine kinase"/>
    <property type="match status" value="1"/>
</dbReference>
<evidence type="ECO:0000313" key="18">
    <source>
        <dbReference type="EMBL" id="CCG08078.1"/>
    </source>
</evidence>
<dbReference type="Gene3D" id="3.30.450.40">
    <property type="match status" value="1"/>
</dbReference>
<dbReference type="InterPro" id="IPR003018">
    <property type="entry name" value="GAF"/>
</dbReference>
<keyword evidence="10" id="KW-0067">ATP-binding</keyword>
<organism evidence="18 19">
    <name type="scientific">Pararhodospirillum photometricum DSM 122</name>
    <dbReference type="NCBI Taxonomy" id="1150469"/>
    <lineage>
        <taxon>Bacteria</taxon>
        <taxon>Pseudomonadati</taxon>
        <taxon>Pseudomonadota</taxon>
        <taxon>Alphaproteobacteria</taxon>
        <taxon>Rhodospirillales</taxon>
        <taxon>Rhodospirillaceae</taxon>
        <taxon>Pararhodospirillum</taxon>
    </lineage>
</organism>
<dbReference type="SUPFAM" id="SSF55781">
    <property type="entry name" value="GAF domain-like"/>
    <property type="match status" value="2"/>
</dbReference>
<dbReference type="CDD" id="cd00082">
    <property type="entry name" value="HisKA"/>
    <property type="match status" value="1"/>
</dbReference>
<feature type="domain" description="PAS" evidence="16">
    <location>
        <begin position="568"/>
        <end position="641"/>
    </location>
</feature>
<dbReference type="InterPro" id="IPR003594">
    <property type="entry name" value="HATPase_dom"/>
</dbReference>
<dbReference type="InterPro" id="IPR036097">
    <property type="entry name" value="HisK_dim/P_sf"/>
</dbReference>
<dbReference type="HOGENOM" id="CLU_000445_50_1_5"/>
<evidence type="ECO:0000256" key="12">
    <source>
        <dbReference type="ARBA" id="ARBA00023012"/>
    </source>
</evidence>
<evidence type="ECO:0000256" key="7">
    <source>
        <dbReference type="ARBA" id="ARBA00022679"/>
    </source>
</evidence>
<evidence type="ECO:0000256" key="8">
    <source>
        <dbReference type="ARBA" id="ARBA00022741"/>
    </source>
</evidence>
<dbReference type="PROSITE" id="PS50109">
    <property type="entry name" value="HIS_KIN"/>
    <property type="match status" value="1"/>
</dbReference>
<gene>
    <name evidence="18" type="ORF">RSPPHO_01452</name>
</gene>
<dbReference type="Gene3D" id="3.30.565.10">
    <property type="entry name" value="Histidine kinase-like ATPase, C-terminal domain"/>
    <property type="match status" value="1"/>
</dbReference>
<dbReference type="GO" id="GO:0009881">
    <property type="term" value="F:photoreceptor activity"/>
    <property type="evidence" value="ECO:0007669"/>
    <property type="project" value="UniProtKB-KW"/>
</dbReference>
<evidence type="ECO:0000256" key="13">
    <source>
        <dbReference type="ARBA" id="ARBA00023170"/>
    </source>
</evidence>
<dbReference type="Gene3D" id="1.10.287.130">
    <property type="match status" value="1"/>
</dbReference>
<evidence type="ECO:0000259" key="14">
    <source>
        <dbReference type="PROSITE" id="PS50046"/>
    </source>
</evidence>
<dbReference type="eggNOG" id="COG4251">
    <property type="taxonomic scope" value="Bacteria"/>
</dbReference>
<dbReference type="NCBIfam" id="TIGR00229">
    <property type="entry name" value="sensory_box"/>
    <property type="match status" value="1"/>
</dbReference>
<dbReference type="SUPFAM" id="SSF55874">
    <property type="entry name" value="ATPase domain of HSP90 chaperone/DNA topoisomerase II/histidine kinase"/>
    <property type="match status" value="1"/>
</dbReference>
<dbReference type="Pfam" id="PF08448">
    <property type="entry name" value="PAS_4"/>
    <property type="match status" value="1"/>
</dbReference>
<dbReference type="Pfam" id="PF02518">
    <property type="entry name" value="HATPase_c"/>
    <property type="match status" value="1"/>
</dbReference>
<dbReference type="PATRIC" id="fig|1150469.3.peg.1633"/>
<dbReference type="AlphaFoldDB" id="H6SJB3"/>
<dbReference type="GO" id="GO:0000155">
    <property type="term" value="F:phosphorelay sensor kinase activity"/>
    <property type="evidence" value="ECO:0007669"/>
    <property type="project" value="InterPro"/>
</dbReference>
<dbReference type="InterPro" id="IPR000700">
    <property type="entry name" value="PAS-assoc_C"/>
</dbReference>
<feature type="domain" description="Phytochrome chromophore attachment site" evidence="14">
    <location>
        <begin position="202"/>
        <end position="358"/>
    </location>
</feature>
<evidence type="ECO:0000256" key="9">
    <source>
        <dbReference type="ARBA" id="ARBA00022777"/>
    </source>
</evidence>
<keyword evidence="9" id="KW-0418">Kinase</keyword>
<keyword evidence="5" id="KW-0597">Phosphoprotein</keyword>
<dbReference type="EC" id="2.7.13.3" evidence="3"/>
<dbReference type="PROSITE" id="PS50046">
    <property type="entry name" value="PHYTOCHROME_2"/>
    <property type="match status" value="1"/>
</dbReference>
<dbReference type="PROSITE" id="PS50113">
    <property type="entry name" value="PAC"/>
    <property type="match status" value="1"/>
</dbReference>
<evidence type="ECO:0000259" key="16">
    <source>
        <dbReference type="PROSITE" id="PS50112"/>
    </source>
</evidence>
<keyword evidence="12" id="KW-0902">Two-component regulatory system</keyword>
<dbReference type="InterPro" id="IPR016132">
    <property type="entry name" value="Phyto_chromo_attachment"/>
</dbReference>
<dbReference type="InterPro" id="IPR036890">
    <property type="entry name" value="HATPase_C_sf"/>
</dbReference>
<dbReference type="SUPFAM" id="SSF55785">
    <property type="entry name" value="PYP-like sensor domain (PAS domain)"/>
    <property type="match status" value="2"/>
</dbReference>
<keyword evidence="6" id="KW-0716">Sensory transduction</keyword>
<dbReference type="KEGG" id="rpm:RSPPHO_01452"/>
<dbReference type="CDD" id="cd00130">
    <property type="entry name" value="PAS"/>
    <property type="match status" value="1"/>
</dbReference>
<dbReference type="GO" id="GO:0005524">
    <property type="term" value="F:ATP binding"/>
    <property type="evidence" value="ECO:0007669"/>
    <property type="project" value="UniProtKB-KW"/>
</dbReference>
<dbReference type="SMART" id="SM00065">
    <property type="entry name" value="GAF"/>
    <property type="match status" value="1"/>
</dbReference>
<dbReference type="InterPro" id="IPR005467">
    <property type="entry name" value="His_kinase_dom"/>
</dbReference>
<keyword evidence="11" id="KW-0157">Chromophore</keyword>
<accession>H6SJB3</accession>
<dbReference type="Pfam" id="PF08446">
    <property type="entry name" value="PAS_2"/>
    <property type="match status" value="1"/>
</dbReference>
<dbReference type="InterPro" id="IPR013656">
    <property type="entry name" value="PAS_4"/>
</dbReference>
<keyword evidence="19" id="KW-1185">Reference proteome</keyword>
<dbReference type="Gene3D" id="3.30.450.20">
    <property type="entry name" value="PAS domain"/>
    <property type="match status" value="2"/>
</dbReference>
<keyword evidence="4" id="KW-0600">Photoreceptor protein</keyword>
<dbReference type="EMBL" id="HE663493">
    <property type="protein sequence ID" value="CCG08078.1"/>
    <property type="molecule type" value="Genomic_DNA"/>
</dbReference>
<dbReference type="InterPro" id="IPR000014">
    <property type="entry name" value="PAS"/>
</dbReference>
<keyword evidence="7 18" id="KW-0808">Transferase</keyword>
<evidence type="ECO:0000256" key="11">
    <source>
        <dbReference type="ARBA" id="ARBA00022991"/>
    </source>
</evidence>
<evidence type="ECO:0000256" key="5">
    <source>
        <dbReference type="ARBA" id="ARBA00022553"/>
    </source>
</evidence>
<dbReference type="PRINTS" id="PR00344">
    <property type="entry name" value="BCTRLSENSOR"/>
</dbReference>
<dbReference type="InterPro" id="IPR013654">
    <property type="entry name" value="PAS_2"/>
</dbReference>
<dbReference type="Gene3D" id="3.30.450.270">
    <property type="match status" value="1"/>
</dbReference>
<evidence type="ECO:0000256" key="3">
    <source>
        <dbReference type="ARBA" id="ARBA00012438"/>
    </source>
</evidence>
<dbReference type="STRING" id="1150469.RSPPHO_01452"/>
<dbReference type="Pfam" id="PF00360">
    <property type="entry name" value="PHY"/>
    <property type="match status" value="1"/>
</dbReference>
<dbReference type="PANTHER" id="PTHR43065:SF10">
    <property type="entry name" value="PEROXIDE STRESS-ACTIVATED HISTIDINE KINASE MAK3"/>
    <property type="match status" value="1"/>
</dbReference>
<dbReference type="InterPro" id="IPR029016">
    <property type="entry name" value="GAF-like_dom_sf"/>
</dbReference>
<comment type="catalytic activity">
    <reaction evidence="1">
        <text>ATP + protein L-histidine = ADP + protein N-phospho-L-histidine.</text>
        <dbReference type="EC" id="2.7.13.3"/>
    </reaction>
</comment>
<comment type="similarity">
    <text evidence="2">In the N-terminal section; belongs to the phytochrome family.</text>
</comment>
<sequence length="926" mass="100555">MRRLARPRPISPHGLQFPLPFCLLPLLLPWGKSSFWLKNRREWRLLMEVCVPSRERVTRRERLVDVLLSRCDRDLLPLPGTIQPHGHLLVVDPLEDVVVRASAAIGLVAGGPGRTVLGASLDTVLDDASAARCRAHAQRPDSPPLIDPFAVRGRSGQSFEALVHLGDQGLVIELWPTPAWGRGEGGLGPLPSAIGHAARADSIEALCARAADTLADLTGYERVTVHRFTETWDSEVVAEARRGSLPSYLGQRFPSGNLKPSARALFTCNPVRLVPDVAYRPVDVLGSPPGGPALDMTYCTLRGISARQRRYLDALDVRAALSVALMVEGSLWGLIACHHAQPLSLSLAVLGACQVFAETVAQQIFRLENRSRARARARVAAVVEAVSGQLAQRAGMAEALTRVLGEIEGLFQANAAVVALDGRQGTVSGPLDGAPVEVGPGQKLLVSDQRPASLRIPDPLAADYTGIVFLPLSEDADKDFLLLGRPETVRILDWVGHPQDQAPPVADDSPDSDDPLLPAFGVWHQEVRGRSLSFSPLDREAAETLQLFLAERLGELRRRQAVDALEESRQRLRHLAECSSDWFWETDPHGTVTSVSELLKGLGDLRAEELIGQRFTELLGSGDDAGDESEVGDIDVALSQGHAFHGLTALLQIPGRGQWWVRLSGVPVLDASGAVLGFRGTGTNVTQLKALQEERLRAQRLEALGRMASGIAHEINNVLQPMLTMSYYAGKRIDDTAFVQSALADIEESGLRAREIVRAILAFARQTPSRRQPIDIARELGKAVEFARKGMPHLRVVTDIEPTQAQVLANVTELSQVMFNLLANANDAMESRGRATVALRTQAEVRRVRITVRDEGPGMDLDTRNRIFDPFFTTKPEGRGTGMGLAVVHGLVEAWGGTIGVESAPGLGTTFWISLPVTNAQQTEPR</sequence>
<keyword evidence="8" id="KW-0547">Nucleotide-binding</keyword>
<dbReference type="InterPro" id="IPR003661">
    <property type="entry name" value="HisK_dim/P_dom"/>
</dbReference>
<evidence type="ECO:0000256" key="1">
    <source>
        <dbReference type="ARBA" id="ARBA00000085"/>
    </source>
</evidence>
<dbReference type="Proteomes" id="UP000033220">
    <property type="component" value="Chromosome DSM 122"/>
</dbReference>
<evidence type="ECO:0000256" key="6">
    <source>
        <dbReference type="ARBA" id="ARBA00022606"/>
    </source>
</evidence>
<evidence type="ECO:0000256" key="10">
    <source>
        <dbReference type="ARBA" id="ARBA00022840"/>
    </source>
</evidence>
<protein>
    <recommendedName>
        <fullName evidence="3">histidine kinase</fullName>
        <ecNumber evidence="3">2.7.13.3</ecNumber>
    </recommendedName>
</protein>
<reference evidence="18 19" key="1">
    <citation type="submission" date="2012-02" db="EMBL/GenBank/DDBJ databases">
        <title>Shotgun genome sequence of Phaeospirillum photometricum DSM 122.</title>
        <authorList>
            <person name="Duquesne K."/>
            <person name="Sturgis J."/>
        </authorList>
    </citation>
    <scope>NUCLEOTIDE SEQUENCE [LARGE SCALE GENOMIC DNA]</scope>
    <source>
        <strain evidence="19">DSM122</strain>
    </source>
</reference>
<dbReference type="GO" id="GO:0006355">
    <property type="term" value="P:regulation of DNA-templated transcription"/>
    <property type="evidence" value="ECO:0007669"/>
    <property type="project" value="InterPro"/>
</dbReference>
<evidence type="ECO:0000259" key="17">
    <source>
        <dbReference type="PROSITE" id="PS50113"/>
    </source>
</evidence>
<dbReference type="PROSITE" id="PS50112">
    <property type="entry name" value="PAS"/>
    <property type="match status" value="1"/>
</dbReference>
<evidence type="ECO:0000259" key="15">
    <source>
        <dbReference type="PROSITE" id="PS50109"/>
    </source>
</evidence>